<dbReference type="Proteomes" id="UP001603857">
    <property type="component" value="Unassembled WGS sequence"/>
</dbReference>
<feature type="domain" description="FH2" evidence="5">
    <location>
        <begin position="357"/>
        <end position="772"/>
    </location>
</feature>
<dbReference type="EMBL" id="JBGMDY010000002">
    <property type="protein sequence ID" value="KAL2345675.1"/>
    <property type="molecule type" value="Genomic_DNA"/>
</dbReference>
<gene>
    <name evidence="6" type="ORF">Fmac_006960</name>
</gene>
<evidence type="ECO:0000256" key="4">
    <source>
        <dbReference type="SAM" id="SignalP"/>
    </source>
</evidence>
<feature type="signal peptide" evidence="4">
    <location>
        <begin position="1"/>
        <end position="25"/>
    </location>
</feature>
<keyword evidence="7" id="KW-1185">Reference proteome</keyword>
<protein>
    <recommendedName>
        <fullName evidence="2">Formin-like protein</fullName>
    </recommendedName>
</protein>
<feature type="compositionally biased region" description="Polar residues" evidence="3">
    <location>
        <begin position="222"/>
        <end position="233"/>
    </location>
</feature>
<organism evidence="6 7">
    <name type="scientific">Flemingia macrophylla</name>
    <dbReference type="NCBI Taxonomy" id="520843"/>
    <lineage>
        <taxon>Eukaryota</taxon>
        <taxon>Viridiplantae</taxon>
        <taxon>Streptophyta</taxon>
        <taxon>Embryophyta</taxon>
        <taxon>Tracheophyta</taxon>
        <taxon>Spermatophyta</taxon>
        <taxon>Magnoliopsida</taxon>
        <taxon>eudicotyledons</taxon>
        <taxon>Gunneridae</taxon>
        <taxon>Pentapetalae</taxon>
        <taxon>rosids</taxon>
        <taxon>fabids</taxon>
        <taxon>Fabales</taxon>
        <taxon>Fabaceae</taxon>
        <taxon>Papilionoideae</taxon>
        <taxon>50 kb inversion clade</taxon>
        <taxon>NPAAA clade</taxon>
        <taxon>indigoferoid/millettioid clade</taxon>
        <taxon>Phaseoleae</taxon>
        <taxon>Flemingia</taxon>
    </lineage>
</organism>
<reference evidence="6 7" key="1">
    <citation type="submission" date="2024-08" db="EMBL/GenBank/DDBJ databases">
        <title>Insights into the chromosomal genome structure of Flemingia macrophylla.</title>
        <authorList>
            <person name="Ding Y."/>
            <person name="Zhao Y."/>
            <person name="Bi W."/>
            <person name="Wu M."/>
            <person name="Zhao G."/>
            <person name="Gong Y."/>
            <person name="Li W."/>
            <person name="Zhang P."/>
        </authorList>
    </citation>
    <scope>NUCLEOTIDE SEQUENCE [LARGE SCALE GENOMIC DNA]</scope>
    <source>
        <strain evidence="6">DYQJB</strain>
        <tissue evidence="6">Leaf</tissue>
    </source>
</reference>
<feature type="region of interest" description="Disordered" evidence="3">
    <location>
        <begin position="89"/>
        <end position="113"/>
    </location>
</feature>
<evidence type="ECO:0000256" key="2">
    <source>
        <dbReference type="RuleBase" id="RU361260"/>
    </source>
</evidence>
<evidence type="ECO:0000256" key="3">
    <source>
        <dbReference type="SAM" id="MobiDB-lite"/>
    </source>
</evidence>
<dbReference type="PANTHER" id="PTHR23213">
    <property type="entry name" value="FORMIN-RELATED"/>
    <property type="match status" value="1"/>
</dbReference>
<dbReference type="SUPFAM" id="SSF101447">
    <property type="entry name" value="Formin homology 2 domain (FH2 domain)"/>
    <property type="match status" value="1"/>
</dbReference>
<name>A0ABD1NC26_9FABA</name>
<dbReference type="Pfam" id="PF02181">
    <property type="entry name" value="FH2"/>
    <property type="match status" value="1"/>
</dbReference>
<dbReference type="InterPro" id="IPR027643">
    <property type="entry name" value="Formin-like_plant"/>
</dbReference>
<evidence type="ECO:0000256" key="1">
    <source>
        <dbReference type="ARBA" id="ARBA00025793"/>
    </source>
</evidence>
<dbReference type="PROSITE" id="PS51444">
    <property type="entry name" value="FH2"/>
    <property type="match status" value="1"/>
</dbReference>
<dbReference type="PANTHER" id="PTHR23213:SF177">
    <property type="entry name" value="FORMIN-LIKE PROTEIN 11"/>
    <property type="match status" value="1"/>
</dbReference>
<feature type="compositionally biased region" description="Basic and acidic residues" evidence="3">
    <location>
        <begin position="236"/>
        <end position="251"/>
    </location>
</feature>
<evidence type="ECO:0000259" key="5">
    <source>
        <dbReference type="PROSITE" id="PS51444"/>
    </source>
</evidence>
<dbReference type="AlphaFoldDB" id="A0ABD1NC26"/>
<evidence type="ECO:0000313" key="6">
    <source>
        <dbReference type="EMBL" id="KAL2345675.1"/>
    </source>
</evidence>
<dbReference type="Gene3D" id="1.20.58.2220">
    <property type="entry name" value="Formin, FH2 domain"/>
    <property type="match status" value="1"/>
</dbReference>
<evidence type="ECO:0000313" key="7">
    <source>
        <dbReference type="Proteomes" id="UP001603857"/>
    </source>
</evidence>
<dbReference type="InterPro" id="IPR042201">
    <property type="entry name" value="FH2_Formin_sf"/>
</dbReference>
<feature type="region of interest" description="Disordered" evidence="3">
    <location>
        <begin position="222"/>
        <end position="251"/>
    </location>
</feature>
<feature type="compositionally biased region" description="Polar residues" evidence="3">
    <location>
        <begin position="89"/>
        <end position="99"/>
    </location>
</feature>
<sequence>MGLGSEVHSMIFIITIMIFPSLQRANILTVEAALNAAGNENQIKKITGMDENENKQTPMAENFQALFGLNRFNTRRPYYSVSDSDFVSLSPSESPNTETEAPIYRSHGNTPLNNIQQEDSGVAKRTTIVAVVVPGGVATLICALVCVCVCRKFRSQKKQPNRTMPLFINNGRTNGTYKNSSSNVNLNSDPELFYLTCDTQNSTSSHGSLKCTTYEKQVARQCNNASTSSSSTKEVLPVHEDLEYDGGGKDSYVEKTVPEEYTLSDNESFHSCVDSHSSISETETLYLSPRNSVSSTNQFPRPPQVKSNQLPCSPKHEHQQKIEISLPRNNIPPPPCPPSFLKGNIYSVKSSPSQQLGKGGSTPLPKLKPLHWDKVRATPDRTMVWDKLRTSSFKLDEEMIESLFGYNLQNSMKNDETQSKSPSPGMHVLEPKRFQNIAILSKALNTTAEQVCDALIVGKGLSLQQLEALVKMAPTKEEEAKLLTYKGDVNELGSAEKFVRAMLSIPYAFQRVEAMLYRETFEDEVVHLSNSFSTLEEACKELRSSKFFLKLLEAVLKTGNRMNVGTIRGGARAFKLDALLKLADVKGTDGKTTLLHFFVQEIVRSEGLKASKSIAEQKSENRTEEEKEEVYRRMGIKLVSGLNTELCNVKKTATIDLDALARAVSNLSSGMDNMKNLVKGLSCEDEKGEGFVISMKCFLSYAERKVQDLRGDEGRVMARVREITEYFHGDVSKEETNPLRIFVIVRDFLEMVDNVCNELRRSTKSPRTIRIE</sequence>
<feature type="region of interest" description="Disordered" evidence="3">
    <location>
        <begin position="291"/>
        <end position="313"/>
    </location>
</feature>
<dbReference type="SMART" id="SM00498">
    <property type="entry name" value="FH2"/>
    <property type="match status" value="1"/>
</dbReference>
<comment type="caution">
    <text evidence="6">The sequence shown here is derived from an EMBL/GenBank/DDBJ whole genome shotgun (WGS) entry which is preliminary data.</text>
</comment>
<keyword evidence="4" id="KW-0732">Signal</keyword>
<feature type="chain" id="PRO_5044874641" description="Formin-like protein" evidence="4">
    <location>
        <begin position="26"/>
        <end position="772"/>
    </location>
</feature>
<feature type="compositionally biased region" description="Polar residues" evidence="3">
    <location>
        <begin position="291"/>
        <end position="311"/>
    </location>
</feature>
<proteinExistence type="inferred from homology"/>
<comment type="similarity">
    <text evidence="1">Belongs to the formin-like family. Class-I subfamily.</text>
</comment>
<accession>A0ABD1NC26</accession>
<dbReference type="InterPro" id="IPR015425">
    <property type="entry name" value="FH2_Formin"/>
</dbReference>